<dbReference type="InParanoid" id="A0A409W6W6"/>
<evidence type="ECO:0008006" key="3">
    <source>
        <dbReference type="Google" id="ProtNLM"/>
    </source>
</evidence>
<protein>
    <recommendedName>
        <fullName evidence="3">F-box domain-containing protein</fullName>
    </recommendedName>
</protein>
<evidence type="ECO:0000313" key="1">
    <source>
        <dbReference type="EMBL" id="PPQ74238.1"/>
    </source>
</evidence>
<organism evidence="1 2">
    <name type="scientific">Panaeolus cyanescens</name>
    <dbReference type="NCBI Taxonomy" id="181874"/>
    <lineage>
        <taxon>Eukaryota</taxon>
        <taxon>Fungi</taxon>
        <taxon>Dikarya</taxon>
        <taxon>Basidiomycota</taxon>
        <taxon>Agaricomycotina</taxon>
        <taxon>Agaricomycetes</taxon>
        <taxon>Agaricomycetidae</taxon>
        <taxon>Agaricales</taxon>
        <taxon>Agaricineae</taxon>
        <taxon>Galeropsidaceae</taxon>
        <taxon>Panaeolus</taxon>
    </lineage>
</organism>
<evidence type="ECO:0000313" key="2">
    <source>
        <dbReference type="Proteomes" id="UP000284842"/>
    </source>
</evidence>
<dbReference type="AlphaFoldDB" id="A0A409W6W6"/>
<comment type="caution">
    <text evidence="1">The sequence shown here is derived from an EMBL/GenBank/DDBJ whole genome shotgun (WGS) entry which is preliminary data.</text>
</comment>
<name>A0A409W6W6_9AGAR</name>
<reference evidence="1 2" key="1">
    <citation type="journal article" date="2018" name="Evol. Lett.">
        <title>Horizontal gene cluster transfer increased hallucinogenic mushroom diversity.</title>
        <authorList>
            <person name="Reynolds H.T."/>
            <person name="Vijayakumar V."/>
            <person name="Gluck-Thaler E."/>
            <person name="Korotkin H.B."/>
            <person name="Matheny P.B."/>
            <person name="Slot J.C."/>
        </authorList>
    </citation>
    <scope>NUCLEOTIDE SEQUENCE [LARGE SCALE GENOMIC DNA]</scope>
    <source>
        <strain evidence="1 2">2629</strain>
    </source>
</reference>
<dbReference type="Proteomes" id="UP000284842">
    <property type="component" value="Unassembled WGS sequence"/>
</dbReference>
<proteinExistence type="predicted"/>
<dbReference type="EMBL" id="NHTK01005767">
    <property type="protein sequence ID" value="PPQ74238.1"/>
    <property type="molecule type" value="Genomic_DNA"/>
</dbReference>
<dbReference type="OrthoDB" id="3035629at2759"/>
<gene>
    <name evidence="1" type="ORF">CVT24_001109</name>
</gene>
<keyword evidence="2" id="KW-1185">Reference proteome</keyword>
<sequence length="289" mass="33329">MEPSLPPDIERYIADILALEEIQFPVRSKHCCLNLQLTAHRFHDWLLPHLFNVIFIQQGRRSHFPSTDHLPKHLALLKKYGNHTRKIKCYSPTWLNAVLPYCPNVEDVVLWPSSSSGGSDTIYTAHPTIQMLSNLKRLSGTVGKLTKDDFLSPVYLGLTHLDIIGNMEWDLLTHLKYLTHLCFSHPPEDLAHTVGRLSEHDRLRVVIALRDSSRGQFKDPRLVLLRELDESDWELGANGGMDFWEFAERIVLAREAGFIRNKDPSRVFRKSSFKADVELTIEGQIWWCK</sequence>
<accession>A0A409W6W6</accession>